<comment type="caution">
    <text evidence="1">The sequence shown here is derived from an EMBL/GenBank/DDBJ whole genome shotgun (WGS) entry which is preliminary data.</text>
</comment>
<feature type="non-terminal residue" evidence="1">
    <location>
        <position position="14"/>
    </location>
</feature>
<evidence type="ECO:0000313" key="1">
    <source>
        <dbReference type="EMBL" id="MCI90424.1"/>
    </source>
</evidence>
<evidence type="ECO:0000313" key="2">
    <source>
        <dbReference type="Proteomes" id="UP000265520"/>
    </source>
</evidence>
<dbReference type="EMBL" id="LXQA011244279">
    <property type="protein sequence ID" value="MCI90424.1"/>
    <property type="molecule type" value="Genomic_DNA"/>
</dbReference>
<dbReference type="Proteomes" id="UP000265520">
    <property type="component" value="Unassembled WGS sequence"/>
</dbReference>
<sequence>MVEPTPCVESLPDK</sequence>
<name>A0A392VPV9_9FABA</name>
<keyword evidence="2" id="KW-1185">Reference proteome</keyword>
<reference evidence="1 2" key="1">
    <citation type="journal article" date="2018" name="Front. Plant Sci.">
        <title>Red Clover (Trifolium pratense) and Zigzag Clover (T. medium) - A Picture of Genomic Similarities and Differences.</title>
        <authorList>
            <person name="Dluhosova J."/>
            <person name="Istvanek J."/>
            <person name="Nedelnik J."/>
            <person name="Repkova J."/>
        </authorList>
    </citation>
    <scope>NUCLEOTIDE SEQUENCE [LARGE SCALE GENOMIC DNA]</scope>
    <source>
        <strain evidence="2">cv. 10/8</strain>
        <tissue evidence="1">Leaf</tissue>
    </source>
</reference>
<accession>A0A392VPV9</accession>
<protein>
    <submittedName>
        <fullName evidence="1">Uncharacterized protein</fullName>
    </submittedName>
</protein>
<organism evidence="1 2">
    <name type="scientific">Trifolium medium</name>
    <dbReference type="NCBI Taxonomy" id="97028"/>
    <lineage>
        <taxon>Eukaryota</taxon>
        <taxon>Viridiplantae</taxon>
        <taxon>Streptophyta</taxon>
        <taxon>Embryophyta</taxon>
        <taxon>Tracheophyta</taxon>
        <taxon>Spermatophyta</taxon>
        <taxon>Magnoliopsida</taxon>
        <taxon>eudicotyledons</taxon>
        <taxon>Gunneridae</taxon>
        <taxon>Pentapetalae</taxon>
        <taxon>rosids</taxon>
        <taxon>fabids</taxon>
        <taxon>Fabales</taxon>
        <taxon>Fabaceae</taxon>
        <taxon>Papilionoideae</taxon>
        <taxon>50 kb inversion clade</taxon>
        <taxon>NPAAA clade</taxon>
        <taxon>Hologalegina</taxon>
        <taxon>IRL clade</taxon>
        <taxon>Trifolieae</taxon>
        <taxon>Trifolium</taxon>
    </lineage>
</organism>
<proteinExistence type="predicted"/>